<accession>M8B652</accession>
<feature type="compositionally biased region" description="Low complexity" evidence="1">
    <location>
        <begin position="148"/>
        <end position="166"/>
    </location>
</feature>
<feature type="chain" id="PRO_5014582873" evidence="2">
    <location>
        <begin position="23"/>
        <end position="235"/>
    </location>
</feature>
<feature type="compositionally biased region" description="Low complexity" evidence="1">
    <location>
        <begin position="181"/>
        <end position="195"/>
    </location>
</feature>
<feature type="region of interest" description="Disordered" evidence="1">
    <location>
        <begin position="148"/>
        <end position="202"/>
    </location>
</feature>
<reference evidence="3" key="1">
    <citation type="submission" date="2015-06" db="UniProtKB">
        <authorList>
            <consortium name="EnsemblPlants"/>
        </authorList>
    </citation>
    <scope>IDENTIFICATION</scope>
</reference>
<dbReference type="EnsemblPlants" id="EMT09476">
    <property type="protein sequence ID" value="EMT09476"/>
    <property type="gene ID" value="F775_00249"/>
</dbReference>
<sequence length="235" mass="25070">MVAKALITLTILLIANSPLVWASRQLPPGEPAVTTYSSLVATSKDELTSNGVHKLGHVAEEKTILGHVAEEKTILGHVAEEKTILSLEDWFRPGEHGGIYIAAPSMNRYPHRLLPPSEDLKFSARPSSARPPLLLLHAPRSQALPGPGPLLLLSAPRPRSSSPAAAIQGRPAVAIQGRQGGSSSPRRSTQQQQSQVPDPDLAAAIPGPQGLLPILLLLGVLLLLQQQQQQSLESY</sequence>
<evidence type="ECO:0000313" key="3">
    <source>
        <dbReference type="EnsemblPlants" id="EMT09476"/>
    </source>
</evidence>
<dbReference type="AlphaFoldDB" id="M8B652"/>
<protein>
    <submittedName>
        <fullName evidence="3">Uncharacterized protein</fullName>
    </submittedName>
</protein>
<evidence type="ECO:0000256" key="1">
    <source>
        <dbReference type="SAM" id="MobiDB-lite"/>
    </source>
</evidence>
<evidence type="ECO:0000256" key="2">
    <source>
        <dbReference type="SAM" id="SignalP"/>
    </source>
</evidence>
<feature type="signal peptide" evidence="2">
    <location>
        <begin position="1"/>
        <end position="22"/>
    </location>
</feature>
<name>M8B652_AEGTA</name>
<keyword evidence="2" id="KW-0732">Signal</keyword>
<proteinExistence type="predicted"/>
<organism evidence="3">
    <name type="scientific">Aegilops tauschii</name>
    <name type="common">Tausch's goatgrass</name>
    <name type="synonym">Aegilops squarrosa</name>
    <dbReference type="NCBI Taxonomy" id="37682"/>
    <lineage>
        <taxon>Eukaryota</taxon>
        <taxon>Viridiplantae</taxon>
        <taxon>Streptophyta</taxon>
        <taxon>Embryophyta</taxon>
        <taxon>Tracheophyta</taxon>
        <taxon>Spermatophyta</taxon>
        <taxon>Magnoliopsida</taxon>
        <taxon>Liliopsida</taxon>
        <taxon>Poales</taxon>
        <taxon>Poaceae</taxon>
        <taxon>BOP clade</taxon>
        <taxon>Pooideae</taxon>
        <taxon>Triticodae</taxon>
        <taxon>Triticeae</taxon>
        <taxon>Triticinae</taxon>
        <taxon>Aegilops</taxon>
    </lineage>
</organism>